<organism evidence="1 2">
    <name type="scientific">Aspergillus carbonarius (strain ITEM 5010)</name>
    <dbReference type="NCBI Taxonomy" id="602072"/>
    <lineage>
        <taxon>Eukaryota</taxon>
        <taxon>Fungi</taxon>
        <taxon>Dikarya</taxon>
        <taxon>Ascomycota</taxon>
        <taxon>Pezizomycotina</taxon>
        <taxon>Eurotiomycetes</taxon>
        <taxon>Eurotiomycetidae</taxon>
        <taxon>Eurotiales</taxon>
        <taxon>Aspergillaceae</taxon>
        <taxon>Aspergillus</taxon>
        <taxon>Aspergillus subgen. Circumdati</taxon>
    </lineage>
</organism>
<evidence type="ECO:0000313" key="2">
    <source>
        <dbReference type="Proteomes" id="UP000188318"/>
    </source>
</evidence>
<dbReference type="Proteomes" id="UP000188318">
    <property type="component" value="Unassembled WGS sequence"/>
</dbReference>
<dbReference type="AlphaFoldDB" id="A0A1R3RFQ6"/>
<protein>
    <submittedName>
        <fullName evidence="1">Uncharacterized protein</fullName>
    </submittedName>
</protein>
<proteinExistence type="predicted"/>
<dbReference type="Pfam" id="PF19287">
    <property type="entry name" value="DUF5910"/>
    <property type="match status" value="1"/>
</dbReference>
<reference evidence="2" key="1">
    <citation type="journal article" date="2017" name="Genome Biol.">
        <title>Comparative genomics reveals high biological diversity and specific adaptations in the industrially and medically important fungal genus Aspergillus.</title>
        <authorList>
            <person name="de Vries R.P."/>
            <person name="Riley R."/>
            <person name="Wiebenga A."/>
            <person name="Aguilar-Osorio G."/>
            <person name="Amillis S."/>
            <person name="Uchima C.A."/>
            <person name="Anderluh G."/>
            <person name="Asadollahi M."/>
            <person name="Askin M."/>
            <person name="Barry K."/>
            <person name="Battaglia E."/>
            <person name="Bayram O."/>
            <person name="Benocci T."/>
            <person name="Braus-Stromeyer S.A."/>
            <person name="Caldana C."/>
            <person name="Canovas D."/>
            <person name="Cerqueira G.C."/>
            <person name="Chen F."/>
            <person name="Chen W."/>
            <person name="Choi C."/>
            <person name="Clum A."/>
            <person name="Dos Santos R.A."/>
            <person name="Damasio A.R."/>
            <person name="Diallinas G."/>
            <person name="Emri T."/>
            <person name="Fekete E."/>
            <person name="Flipphi M."/>
            <person name="Freyberg S."/>
            <person name="Gallo A."/>
            <person name="Gournas C."/>
            <person name="Habgood R."/>
            <person name="Hainaut M."/>
            <person name="Harispe M.L."/>
            <person name="Henrissat B."/>
            <person name="Hilden K.S."/>
            <person name="Hope R."/>
            <person name="Hossain A."/>
            <person name="Karabika E."/>
            <person name="Karaffa L."/>
            <person name="Karanyi Z."/>
            <person name="Krasevec N."/>
            <person name="Kuo A."/>
            <person name="Kusch H."/>
            <person name="LaButti K."/>
            <person name="Lagendijk E.L."/>
            <person name="Lapidus A."/>
            <person name="Levasseur A."/>
            <person name="Lindquist E."/>
            <person name="Lipzen A."/>
            <person name="Logrieco A.F."/>
            <person name="MacCabe A."/>
            <person name="Maekelae M.R."/>
            <person name="Malavazi I."/>
            <person name="Melin P."/>
            <person name="Meyer V."/>
            <person name="Mielnichuk N."/>
            <person name="Miskei M."/>
            <person name="Molnar A.P."/>
            <person name="Mule G."/>
            <person name="Ngan C.Y."/>
            <person name="Orejas M."/>
            <person name="Orosz E."/>
            <person name="Ouedraogo J.P."/>
            <person name="Overkamp K.M."/>
            <person name="Park H.-S."/>
            <person name="Perrone G."/>
            <person name="Piumi F."/>
            <person name="Punt P.J."/>
            <person name="Ram A.F."/>
            <person name="Ramon A."/>
            <person name="Rauscher S."/>
            <person name="Record E."/>
            <person name="Riano-Pachon D.M."/>
            <person name="Robert V."/>
            <person name="Roehrig J."/>
            <person name="Ruller R."/>
            <person name="Salamov A."/>
            <person name="Salih N.S."/>
            <person name="Samson R.A."/>
            <person name="Sandor E."/>
            <person name="Sanguinetti M."/>
            <person name="Schuetze T."/>
            <person name="Sepcic K."/>
            <person name="Shelest E."/>
            <person name="Sherlock G."/>
            <person name="Sophianopoulou V."/>
            <person name="Squina F.M."/>
            <person name="Sun H."/>
            <person name="Susca A."/>
            <person name="Todd R.B."/>
            <person name="Tsang A."/>
            <person name="Unkles S.E."/>
            <person name="van de Wiele N."/>
            <person name="van Rossen-Uffink D."/>
            <person name="Oliveira J.V."/>
            <person name="Vesth T.C."/>
            <person name="Visser J."/>
            <person name="Yu J.-H."/>
            <person name="Zhou M."/>
            <person name="Andersen M.R."/>
            <person name="Archer D.B."/>
            <person name="Baker S.E."/>
            <person name="Benoit I."/>
            <person name="Brakhage A.A."/>
            <person name="Braus G.H."/>
            <person name="Fischer R."/>
            <person name="Frisvad J.C."/>
            <person name="Goldman G.H."/>
            <person name="Houbraken J."/>
            <person name="Oakley B."/>
            <person name="Pocsi I."/>
            <person name="Scazzocchio C."/>
            <person name="Seiboth B."/>
            <person name="vanKuyk P.A."/>
            <person name="Wortman J."/>
            <person name="Dyer P.S."/>
            <person name="Grigoriev I.V."/>
        </authorList>
    </citation>
    <scope>NUCLEOTIDE SEQUENCE [LARGE SCALE GENOMIC DNA]</scope>
    <source>
        <strain evidence="2">ITEM 5010</strain>
    </source>
</reference>
<dbReference type="OrthoDB" id="4540223at2759"/>
<evidence type="ECO:0000313" key="1">
    <source>
        <dbReference type="EMBL" id="OOF93320.1"/>
    </source>
</evidence>
<gene>
    <name evidence="1" type="ORF">ASPCADRAFT_132370</name>
</gene>
<dbReference type="InterPro" id="IPR045564">
    <property type="entry name" value="DUF5910"/>
</dbReference>
<accession>A0A1R3RFQ6</accession>
<dbReference type="EMBL" id="KV907504">
    <property type="protein sequence ID" value="OOF93320.1"/>
    <property type="molecule type" value="Genomic_DNA"/>
</dbReference>
<dbReference type="VEuPathDB" id="FungiDB:ASPCADRAFT_132370"/>
<dbReference type="OMA" id="YDDWHEN"/>
<sequence length="154" mass="17100">MSKEKAEAYNKHGTVVWYPPGGVQLGSAVYLTPGPGQWNAPASYWHCVISADQSKFLEAKKAWIPQYNGHTKLWFEPKEIDSYLKTTRHEAPGETLRLAVMDGDTSVLQMGISKHRIGKTGPLGLEAYCKEKASELPQHVVNHKTLNNVEGTPQ</sequence>
<keyword evidence="2" id="KW-1185">Reference proteome</keyword>
<name>A0A1R3RFQ6_ASPC5</name>